<gene>
    <name evidence="1" type="ORF">CFN78_28070</name>
</gene>
<sequence length="64" mass="6903">MDGMNSDDAHLIPVRPGQRAALAALAEWWRVRDQLPGERANLVAAAWRTAGIRNVRQLAAAAGV</sequence>
<evidence type="ECO:0000313" key="2">
    <source>
        <dbReference type="Proteomes" id="UP000242444"/>
    </source>
</evidence>
<dbReference type="EMBL" id="NKYE01000032">
    <property type="protein sequence ID" value="OZM69883.1"/>
    <property type="molecule type" value="Genomic_DNA"/>
</dbReference>
<keyword evidence="2" id="KW-1185">Reference proteome</keyword>
<feature type="non-terminal residue" evidence="1">
    <location>
        <position position="64"/>
    </location>
</feature>
<dbReference type="AlphaFoldDB" id="A0A263CUT0"/>
<evidence type="ECO:0000313" key="1">
    <source>
        <dbReference type="EMBL" id="OZM69883.1"/>
    </source>
</evidence>
<dbReference type="Proteomes" id="UP000242444">
    <property type="component" value="Unassembled WGS sequence"/>
</dbReference>
<name>A0A263CUT0_9PSEU</name>
<dbReference type="InParanoid" id="A0A263CUT0"/>
<comment type="caution">
    <text evidence="1">The sequence shown here is derived from an EMBL/GenBank/DDBJ whole genome shotgun (WGS) entry which is preliminary data.</text>
</comment>
<proteinExistence type="predicted"/>
<accession>A0A263CUT0</accession>
<organism evidence="1 2">
    <name type="scientific">Amycolatopsis antarctica</name>
    <dbReference type="NCBI Taxonomy" id="1854586"/>
    <lineage>
        <taxon>Bacteria</taxon>
        <taxon>Bacillati</taxon>
        <taxon>Actinomycetota</taxon>
        <taxon>Actinomycetes</taxon>
        <taxon>Pseudonocardiales</taxon>
        <taxon>Pseudonocardiaceae</taxon>
        <taxon>Amycolatopsis</taxon>
    </lineage>
</organism>
<reference evidence="1 2" key="1">
    <citation type="submission" date="2017-07" db="EMBL/GenBank/DDBJ databases">
        <title>Amycolatopsis antarcticus sp. nov., isolated from the surface of an Antarcticus brown macroalga.</title>
        <authorList>
            <person name="Wang J."/>
            <person name="Leiva S."/>
            <person name="Huang J."/>
            <person name="Huang Y."/>
        </authorList>
    </citation>
    <scope>NUCLEOTIDE SEQUENCE [LARGE SCALE GENOMIC DNA]</scope>
    <source>
        <strain evidence="1 2">AU-G6</strain>
    </source>
</reference>
<protein>
    <submittedName>
        <fullName evidence="1">Uncharacterized protein</fullName>
    </submittedName>
</protein>